<feature type="chain" id="PRO_5020681617" description="DUF2946 domain-containing protein" evidence="1">
    <location>
        <begin position="24"/>
        <end position="123"/>
    </location>
</feature>
<keyword evidence="3" id="KW-1185">Reference proteome</keyword>
<evidence type="ECO:0000313" key="2">
    <source>
        <dbReference type="EMBL" id="TDK46737.1"/>
    </source>
</evidence>
<keyword evidence="1" id="KW-0732">Signal</keyword>
<dbReference type="RefSeq" id="WP_133359921.1">
    <property type="nucleotide sequence ID" value="NZ_SMUV01000066.1"/>
</dbReference>
<evidence type="ECO:0000256" key="1">
    <source>
        <dbReference type="SAM" id="SignalP"/>
    </source>
</evidence>
<proteinExistence type="predicted"/>
<organism evidence="2 3">
    <name type="scientific">Antarcticimicrobium luteum</name>
    <dbReference type="NCBI Taxonomy" id="2547397"/>
    <lineage>
        <taxon>Bacteria</taxon>
        <taxon>Pseudomonadati</taxon>
        <taxon>Pseudomonadota</taxon>
        <taxon>Alphaproteobacteria</taxon>
        <taxon>Rhodobacterales</taxon>
        <taxon>Paracoccaceae</taxon>
        <taxon>Antarcticimicrobium</taxon>
    </lineage>
</organism>
<name>A0A4V3ARH9_9RHOB</name>
<evidence type="ECO:0000313" key="3">
    <source>
        <dbReference type="Proteomes" id="UP000295301"/>
    </source>
</evidence>
<comment type="caution">
    <text evidence="2">The sequence shown here is derived from an EMBL/GenBank/DDBJ whole genome shotgun (WGS) entry which is preliminary data.</text>
</comment>
<dbReference type="AlphaFoldDB" id="A0A4V3ARH9"/>
<evidence type="ECO:0008006" key="4">
    <source>
        <dbReference type="Google" id="ProtNLM"/>
    </source>
</evidence>
<sequence length="123" mass="12572">MTRLVPRRLFEAALIALFTVALAAAALAHRAPDRSQAGLAAVQASLGVAVDLCGAAGGSGGTRGQPAPCQFCQIASNAFAPATAGDPHPVDTVLLAEIVPPDFRRAEAQALDPIRLARAPPRI</sequence>
<dbReference type="EMBL" id="SMUV01000066">
    <property type="protein sequence ID" value="TDK46737.1"/>
    <property type="molecule type" value="Genomic_DNA"/>
</dbReference>
<gene>
    <name evidence="2" type="ORF">E1832_11575</name>
</gene>
<reference evidence="2 3" key="1">
    <citation type="submission" date="2019-03" db="EMBL/GenBank/DDBJ databases">
        <title>Ruegeria lutea sp. nov., a novel strain, isolated from marine sediment, the Masan Bay, South Korea.</title>
        <authorList>
            <person name="Kim J."/>
            <person name="Kim D.-Y."/>
            <person name="Lee S.-S."/>
        </authorList>
    </citation>
    <scope>NUCLEOTIDE SEQUENCE [LARGE SCALE GENOMIC DNA]</scope>
    <source>
        <strain evidence="2 3">318-1</strain>
    </source>
</reference>
<dbReference type="Proteomes" id="UP000295301">
    <property type="component" value="Unassembled WGS sequence"/>
</dbReference>
<feature type="signal peptide" evidence="1">
    <location>
        <begin position="1"/>
        <end position="23"/>
    </location>
</feature>
<accession>A0A4V3ARH9</accession>
<protein>
    <recommendedName>
        <fullName evidence="4">DUF2946 domain-containing protein</fullName>
    </recommendedName>
</protein>